<organism evidence="1 2">
    <name type="scientific">Nocardioides jiangsuensis</name>
    <dbReference type="NCBI Taxonomy" id="2866161"/>
    <lineage>
        <taxon>Bacteria</taxon>
        <taxon>Bacillati</taxon>
        <taxon>Actinomycetota</taxon>
        <taxon>Actinomycetes</taxon>
        <taxon>Propionibacteriales</taxon>
        <taxon>Nocardioidaceae</taxon>
        <taxon>Nocardioides</taxon>
    </lineage>
</organism>
<dbReference type="RefSeq" id="WP_221026342.1">
    <property type="nucleotide sequence ID" value="NZ_JAIEZQ010000003.1"/>
</dbReference>
<evidence type="ECO:0000313" key="1">
    <source>
        <dbReference type="EMBL" id="MBY9076545.1"/>
    </source>
</evidence>
<evidence type="ECO:0000313" key="2">
    <source>
        <dbReference type="Proteomes" id="UP000754710"/>
    </source>
</evidence>
<gene>
    <name evidence="1" type="ORF">K1X13_17050</name>
</gene>
<protein>
    <submittedName>
        <fullName evidence="1">Uncharacterized protein</fullName>
    </submittedName>
</protein>
<reference evidence="1 2" key="1">
    <citation type="submission" date="2021-08" db="EMBL/GenBank/DDBJ databases">
        <title>Nocardioides bacterium WL0053 sp. nov., isolated from the sediment.</title>
        <authorList>
            <person name="Wang L."/>
            <person name="Zhang D."/>
            <person name="Zhang A."/>
        </authorList>
    </citation>
    <scope>NUCLEOTIDE SEQUENCE [LARGE SCALE GENOMIC DNA]</scope>
    <source>
        <strain evidence="1 2">WL0053</strain>
    </source>
</reference>
<dbReference type="EMBL" id="JAIEZQ010000003">
    <property type="protein sequence ID" value="MBY9076545.1"/>
    <property type="molecule type" value="Genomic_DNA"/>
</dbReference>
<sequence length="302" mass="31687">MDASAIPAPYRRLVDDAAIFPPGDAPLPEAVAAHRRHRSSAHADLVGGFVVGDARLPELLEVLRSDDAAGAAGEPLEVSVVVSGGAGAMEPAVRWSASPELRLVGLEIALRDEADLAHNARRVVTAADQLVASGHLEDDVPVYVEPPRLYGAEPGHTWLAALDELAAMDLRLKLRTGGLDPDAFPGSAELATCIEAALDRELAFKCTAGLHHALRHRASDTGFEHHGFLNVLLATRASLDGAGPEAVAATLEERDAAAVRAALDEAGPDALASARRWFTSFGSCSVHEPLEDLATLGLLPDD</sequence>
<keyword evidence="2" id="KW-1185">Reference proteome</keyword>
<accession>A0ABS7RNB0</accession>
<comment type="caution">
    <text evidence="1">The sequence shown here is derived from an EMBL/GenBank/DDBJ whole genome shotgun (WGS) entry which is preliminary data.</text>
</comment>
<proteinExistence type="predicted"/>
<name>A0ABS7RNB0_9ACTN</name>
<dbReference type="Proteomes" id="UP000754710">
    <property type="component" value="Unassembled WGS sequence"/>
</dbReference>